<feature type="region of interest" description="Disordered" evidence="10">
    <location>
        <begin position="62"/>
        <end position="119"/>
    </location>
</feature>
<sequence length="356" mass="40286">MAQHQLSPYEQMVEENIKRKNAMLNEFLKEVNQFMVDENIPAKKKFAPKKAYKKRDFYLGNLRDYSPPRTRSRSGSAASSIQSSPYTPKTKINSKFGKKTNTGSSEEISEDDEHEKTTKRKRLTFSHQYDREIIPVEDVTDSMLKKIAKNSSHKTYNSSTGSCCHQCRQKTVDTKTVCRSKECFGIRGQFCGPCLTNRYGESVEDALLNPLWSCPPCRGICNCSFCRQKDGYNSTGILIHEAKHFGYKSGSSCHQCRQKTLDTKTNCRSSRCIGVRGQFCGPCLRNRYGQGVKESLIDPDWICPPCRGICNCSFCRARQGSTCTGIMIHEAKQYGFNSVSEYLASVEKKSSIKSKD</sequence>
<dbReference type="eggNOG" id="ENOG502QQPE">
    <property type="taxonomic scope" value="Eukaryota"/>
</dbReference>
<organism evidence="12 13">
    <name type="scientific">Strigamia maritima</name>
    <name type="common">European centipede</name>
    <name type="synonym">Geophilus maritimus</name>
    <dbReference type="NCBI Taxonomy" id="126957"/>
    <lineage>
        <taxon>Eukaryota</taxon>
        <taxon>Metazoa</taxon>
        <taxon>Ecdysozoa</taxon>
        <taxon>Arthropoda</taxon>
        <taxon>Myriapoda</taxon>
        <taxon>Chilopoda</taxon>
        <taxon>Pleurostigmophora</taxon>
        <taxon>Geophilomorpha</taxon>
        <taxon>Linotaeniidae</taxon>
        <taxon>Strigamia</taxon>
    </lineage>
</organism>
<comment type="subcellular location">
    <subcellularLocation>
        <location evidence="2">Cytoplasm</location>
    </subcellularLocation>
    <subcellularLocation>
        <location evidence="1">Nucleus</location>
    </subcellularLocation>
</comment>
<dbReference type="AlphaFoldDB" id="T1J8D1"/>
<dbReference type="Proteomes" id="UP000014500">
    <property type="component" value="Unassembled WGS sequence"/>
</dbReference>
<evidence type="ECO:0000256" key="4">
    <source>
        <dbReference type="ARBA" id="ARBA00022499"/>
    </source>
</evidence>
<dbReference type="EMBL" id="JH431954">
    <property type="status" value="NOT_ANNOTATED_CDS"/>
    <property type="molecule type" value="Genomic_DNA"/>
</dbReference>
<evidence type="ECO:0000256" key="1">
    <source>
        <dbReference type="ARBA" id="ARBA00004123"/>
    </source>
</evidence>
<evidence type="ECO:0000259" key="11">
    <source>
        <dbReference type="Pfam" id="PF10497"/>
    </source>
</evidence>
<evidence type="ECO:0000313" key="13">
    <source>
        <dbReference type="Proteomes" id="UP000014500"/>
    </source>
</evidence>
<evidence type="ECO:0000256" key="10">
    <source>
        <dbReference type="SAM" id="MobiDB-lite"/>
    </source>
</evidence>
<evidence type="ECO:0000256" key="9">
    <source>
        <dbReference type="ARBA" id="ARBA00023242"/>
    </source>
</evidence>
<dbReference type="GO" id="GO:0005737">
    <property type="term" value="C:cytoplasm"/>
    <property type="evidence" value="ECO:0007669"/>
    <property type="project" value="UniProtKB-SubCell"/>
</dbReference>
<dbReference type="PANTHER" id="PTHR31169:SF8">
    <property type="entry name" value="ZINC-FINGER DOMAIN OF MONOAMINE-OXIDASE A REPRESSOR R1 PROTEIN"/>
    <property type="match status" value="1"/>
</dbReference>
<evidence type="ECO:0000256" key="3">
    <source>
        <dbReference type="ARBA" id="ARBA00022490"/>
    </source>
</evidence>
<dbReference type="PANTHER" id="PTHR31169">
    <property type="entry name" value="OS05G0300700 PROTEIN"/>
    <property type="match status" value="1"/>
</dbReference>
<reference evidence="12" key="2">
    <citation type="submission" date="2015-02" db="UniProtKB">
        <authorList>
            <consortium name="EnsemblMetazoa"/>
        </authorList>
    </citation>
    <scope>IDENTIFICATION</scope>
</reference>
<dbReference type="EnsemblMetazoa" id="SMAR009959-RA">
    <property type="protein sequence ID" value="SMAR009959-PA"/>
    <property type="gene ID" value="SMAR009959"/>
</dbReference>
<dbReference type="Pfam" id="PF10497">
    <property type="entry name" value="zf-4CXXC_R1"/>
    <property type="match status" value="1"/>
</dbReference>
<evidence type="ECO:0000256" key="7">
    <source>
        <dbReference type="ARBA" id="ARBA00023015"/>
    </source>
</evidence>
<keyword evidence="6" id="KW-0832">Ubl conjugation</keyword>
<name>T1J8D1_STRMM</name>
<keyword evidence="13" id="KW-1185">Reference proteome</keyword>
<dbReference type="GO" id="GO:0006355">
    <property type="term" value="P:regulation of DNA-templated transcription"/>
    <property type="evidence" value="ECO:0007669"/>
    <property type="project" value="InterPro"/>
</dbReference>
<keyword evidence="9" id="KW-0539">Nucleus</keyword>
<feature type="compositionally biased region" description="Low complexity" evidence="10">
    <location>
        <begin position="67"/>
        <end position="85"/>
    </location>
</feature>
<dbReference type="InterPro" id="IPR040221">
    <property type="entry name" value="CDCA7/CDA7L"/>
</dbReference>
<proteinExistence type="predicted"/>
<keyword evidence="3" id="KW-0963">Cytoplasm</keyword>
<feature type="compositionally biased region" description="Polar residues" evidence="10">
    <location>
        <begin position="86"/>
        <end position="103"/>
    </location>
</feature>
<evidence type="ECO:0000256" key="2">
    <source>
        <dbReference type="ARBA" id="ARBA00004496"/>
    </source>
</evidence>
<feature type="domain" description="Zinc-finger" evidence="11">
    <location>
        <begin position="249"/>
        <end position="343"/>
    </location>
</feature>
<keyword evidence="8" id="KW-0804">Transcription</keyword>
<dbReference type="InterPro" id="IPR018866">
    <property type="entry name" value="Znf-4CXXC_R1"/>
</dbReference>
<evidence type="ECO:0000313" key="12">
    <source>
        <dbReference type="EnsemblMetazoa" id="SMAR009959-PA"/>
    </source>
</evidence>
<evidence type="ECO:0000256" key="8">
    <source>
        <dbReference type="ARBA" id="ARBA00023163"/>
    </source>
</evidence>
<keyword evidence="5" id="KW-0597">Phosphoprotein</keyword>
<evidence type="ECO:0000256" key="6">
    <source>
        <dbReference type="ARBA" id="ARBA00022843"/>
    </source>
</evidence>
<accession>T1J8D1</accession>
<protein>
    <recommendedName>
        <fullName evidence="11">Zinc-finger domain-containing protein</fullName>
    </recommendedName>
</protein>
<reference evidence="13" key="1">
    <citation type="submission" date="2011-05" db="EMBL/GenBank/DDBJ databases">
        <authorList>
            <person name="Richards S.R."/>
            <person name="Qu J."/>
            <person name="Jiang H."/>
            <person name="Jhangiani S.N."/>
            <person name="Agravi P."/>
            <person name="Goodspeed R."/>
            <person name="Gross S."/>
            <person name="Mandapat C."/>
            <person name="Jackson L."/>
            <person name="Mathew T."/>
            <person name="Pu L."/>
            <person name="Thornton R."/>
            <person name="Saada N."/>
            <person name="Wilczek-Boney K.B."/>
            <person name="Lee S."/>
            <person name="Kovar C."/>
            <person name="Wu Y."/>
            <person name="Scherer S.E."/>
            <person name="Worley K.C."/>
            <person name="Muzny D.M."/>
            <person name="Gibbs R."/>
        </authorList>
    </citation>
    <scope>NUCLEOTIDE SEQUENCE</scope>
    <source>
        <strain evidence="13">Brora</strain>
    </source>
</reference>
<keyword evidence="4" id="KW-1017">Isopeptide bond</keyword>
<dbReference type="GO" id="GO:0005634">
    <property type="term" value="C:nucleus"/>
    <property type="evidence" value="ECO:0007669"/>
    <property type="project" value="UniProtKB-SubCell"/>
</dbReference>
<evidence type="ECO:0000256" key="5">
    <source>
        <dbReference type="ARBA" id="ARBA00022553"/>
    </source>
</evidence>
<keyword evidence="7" id="KW-0805">Transcription regulation</keyword>
<dbReference type="STRING" id="126957.T1J8D1"/>
<dbReference type="HOGENOM" id="CLU_779193_0_0_1"/>